<evidence type="ECO:0000313" key="1">
    <source>
        <dbReference type="EMBL" id="CAG8455320.1"/>
    </source>
</evidence>
<accession>A0A9N8YY14</accession>
<protein>
    <submittedName>
        <fullName evidence="1">6888_t:CDS:1</fullName>
    </submittedName>
</protein>
<dbReference type="Proteomes" id="UP000789759">
    <property type="component" value="Unassembled WGS sequence"/>
</dbReference>
<dbReference type="EMBL" id="CAJVQA010000095">
    <property type="protein sequence ID" value="CAG8455320.1"/>
    <property type="molecule type" value="Genomic_DNA"/>
</dbReference>
<gene>
    <name evidence="1" type="ORF">CPELLU_LOCUS355</name>
</gene>
<keyword evidence="2" id="KW-1185">Reference proteome</keyword>
<organism evidence="1 2">
    <name type="scientific">Cetraspora pellucida</name>
    <dbReference type="NCBI Taxonomy" id="1433469"/>
    <lineage>
        <taxon>Eukaryota</taxon>
        <taxon>Fungi</taxon>
        <taxon>Fungi incertae sedis</taxon>
        <taxon>Mucoromycota</taxon>
        <taxon>Glomeromycotina</taxon>
        <taxon>Glomeromycetes</taxon>
        <taxon>Diversisporales</taxon>
        <taxon>Gigasporaceae</taxon>
        <taxon>Cetraspora</taxon>
    </lineage>
</organism>
<dbReference type="OrthoDB" id="2477127at2759"/>
<proteinExistence type="predicted"/>
<name>A0A9N8YY14_9GLOM</name>
<comment type="caution">
    <text evidence="1">The sequence shown here is derived from an EMBL/GenBank/DDBJ whole genome shotgun (WGS) entry which is preliminary data.</text>
</comment>
<dbReference type="AlphaFoldDB" id="A0A9N8YY14"/>
<sequence>MYQQIEFFLTKLFELFFKYFIDFIKSNRQLIENASSSHSYTSSTQYSTTSVPNIAKLFIEKLNELDSVKTLTNYEYPLNGGTCWNCKKKEHSHSCCIACKEEADRCKCKFICGLTYPTQFDKHE</sequence>
<reference evidence="1" key="1">
    <citation type="submission" date="2021-06" db="EMBL/GenBank/DDBJ databases">
        <authorList>
            <person name="Kallberg Y."/>
            <person name="Tangrot J."/>
            <person name="Rosling A."/>
        </authorList>
    </citation>
    <scope>NUCLEOTIDE SEQUENCE</scope>
    <source>
        <strain evidence="1">FL966</strain>
    </source>
</reference>
<evidence type="ECO:0000313" key="2">
    <source>
        <dbReference type="Proteomes" id="UP000789759"/>
    </source>
</evidence>